<name>A0AAN6P8Y0_9PEZI</name>
<organism evidence="1 2">
    <name type="scientific">Parachaetomium inaequale</name>
    <dbReference type="NCBI Taxonomy" id="2588326"/>
    <lineage>
        <taxon>Eukaryota</taxon>
        <taxon>Fungi</taxon>
        <taxon>Dikarya</taxon>
        <taxon>Ascomycota</taxon>
        <taxon>Pezizomycotina</taxon>
        <taxon>Sordariomycetes</taxon>
        <taxon>Sordariomycetidae</taxon>
        <taxon>Sordariales</taxon>
        <taxon>Chaetomiaceae</taxon>
        <taxon>Parachaetomium</taxon>
    </lineage>
</organism>
<dbReference type="Pfam" id="PF00106">
    <property type="entry name" value="adh_short"/>
    <property type="match status" value="1"/>
</dbReference>
<dbReference type="EMBL" id="MU854502">
    <property type="protein sequence ID" value="KAK4033946.1"/>
    <property type="molecule type" value="Genomic_DNA"/>
</dbReference>
<evidence type="ECO:0000313" key="2">
    <source>
        <dbReference type="Proteomes" id="UP001303115"/>
    </source>
</evidence>
<dbReference type="AlphaFoldDB" id="A0AAN6P8Y0"/>
<dbReference type="SUPFAM" id="SSF51735">
    <property type="entry name" value="NAD(P)-binding Rossmann-fold domains"/>
    <property type="match status" value="1"/>
</dbReference>
<dbReference type="InterPro" id="IPR052184">
    <property type="entry name" value="SDR_enzymes"/>
</dbReference>
<reference evidence="2" key="1">
    <citation type="journal article" date="2023" name="Mol. Phylogenet. Evol.">
        <title>Genome-scale phylogeny and comparative genomics of the fungal order Sordariales.</title>
        <authorList>
            <person name="Hensen N."/>
            <person name="Bonometti L."/>
            <person name="Westerberg I."/>
            <person name="Brannstrom I.O."/>
            <person name="Guillou S."/>
            <person name="Cros-Aarteil S."/>
            <person name="Calhoun S."/>
            <person name="Haridas S."/>
            <person name="Kuo A."/>
            <person name="Mondo S."/>
            <person name="Pangilinan J."/>
            <person name="Riley R."/>
            <person name="LaButti K."/>
            <person name="Andreopoulos B."/>
            <person name="Lipzen A."/>
            <person name="Chen C."/>
            <person name="Yan M."/>
            <person name="Daum C."/>
            <person name="Ng V."/>
            <person name="Clum A."/>
            <person name="Steindorff A."/>
            <person name="Ohm R.A."/>
            <person name="Martin F."/>
            <person name="Silar P."/>
            <person name="Natvig D.O."/>
            <person name="Lalanne C."/>
            <person name="Gautier V."/>
            <person name="Ament-Velasquez S.L."/>
            <person name="Kruys A."/>
            <person name="Hutchinson M.I."/>
            <person name="Powell A.J."/>
            <person name="Barry K."/>
            <person name="Miller A.N."/>
            <person name="Grigoriev I.V."/>
            <person name="Debuchy R."/>
            <person name="Gladieux P."/>
            <person name="Hiltunen Thoren M."/>
            <person name="Johannesson H."/>
        </authorList>
    </citation>
    <scope>NUCLEOTIDE SEQUENCE [LARGE SCALE GENOMIC DNA]</scope>
    <source>
        <strain evidence="2">CBS 284.82</strain>
    </source>
</reference>
<sequence length="273" mass="30052">MPSYVITGVSGFLGFEFLRQISEDQSNTVVGLVRDKVATDKKVSEQLGGRCNVHILQADMTDYDSVQKAVADTAKISGGSVDYLIANAAYVPQWDLYDPIDVLANKPQELEEEMLKSFKVNVVGNVHLFHLFMPLILKGQVKKVVAISSGTADLEPMRQFDMTLSSAYVISKAAMNAAVGKFSAQYRKEGVLFISICPGMVEPEASHYANATPEQLKALEEFLARFKQYAPHYTGPARREDAVRDVIGVWEKASIENGDAGAFVSHLGNKQWL</sequence>
<dbReference type="PRINTS" id="PR00081">
    <property type="entry name" value="GDHRDH"/>
</dbReference>
<keyword evidence="2" id="KW-1185">Reference proteome</keyword>
<dbReference type="PANTHER" id="PTHR45458:SF3">
    <property type="entry name" value="CHAIN DEHYDROGENASE (ATSC), PUTATIVE-RELATED"/>
    <property type="match status" value="1"/>
</dbReference>
<gene>
    <name evidence="1" type="ORF">C8A01DRAFT_39603</name>
</gene>
<dbReference type="PANTHER" id="PTHR45458">
    <property type="entry name" value="SHORT-CHAIN DEHYDROGENASE/REDUCTASE SDR"/>
    <property type="match status" value="1"/>
</dbReference>
<evidence type="ECO:0000313" key="1">
    <source>
        <dbReference type="EMBL" id="KAK4033946.1"/>
    </source>
</evidence>
<dbReference type="Gene3D" id="3.40.50.720">
    <property type="entry name" value="NAD(P)-binding Rossmann-like Domain"/>
    <property type="match status" value="1"/>
</dbReference>
<dbReference type="GO" id="GO:0016616">
    <property type="term" value="F:oxidoreductase activity, acting on the CH-OH group of donors, NAD or NADP as acceptor"/>
    <property type="evidence" value="ECO:0007669"/>
    <property type="project" value="TreeGrafter"/>
</dbReference>
<dbReference type="InterPro" id="IPR002347">
    <property type="entry name" value="SDR_fam"/>
</dbReference>
<accession>A0AAN6P8Y0</accession>
<protein>
    <submittedName>
        <fullName evidence="1">Uncharacterized protein</fullName>
    </submittedName>
</protein>
<proteinExistence type="predicted"/>
<dbReference type="InterPro" id="IPR036291">
    <property type="entry name" value="NAD(P)-bd_dom_sf"/>
</dbReference>
<comment type="caution">
    <text evidence="1">The sequence shown here is derived from an EMBL/GenBank/DDBJ whole genome shotgun (WGS) entry which is preliminary data.</text>
</comment>
<dbReference type="Proteomes" id="UP001303115">
    <property type="component" value="Unassembled WGS sequence"/>
</dbReference>